<comment type="caution">
    <text evidence="1">The sequence shown here is derived from an EMBL/GenBank/DDBJ whole genome shotgun (WGS) entry which is preliminary data.</text>
</comment>
<dbReference type="Proteomes" id="UP000597617">
    <property type="component" value="Unassembled WGS sequence"/>
</dbReference>
<proteinExistence type="predicted"/>
<keyword evidence="2" id="KW-1185">Reference proteome</keyword>
<organism evidence="1 2">
    <name type="scientific">Hymenobacter jeongseonensis</name>
    <dbReference type="NCBI Taxonomy" id="2791027"/>
    <lineage>
        <taxon>Bacteria</taxon>
        <taxon>Pseudomonadati</taxon>
        <taxon>Bacteroidota</taxon>
        <taxon>Cytophagia</taxon>
        <taxon>Cytophagales</taxon>
        <taxon>Hymenobacteraceae</taxon>
        <taxon>Hymenobacter</taxon>
    </lineage>
</organism>
<gene>
    <name evidence="1" type="ORF">I2I05_11835</name>
</gene>
<reference evidence="1 2" key="1">
    <citation type="submission" date="2020-11" db="EMBL/GenBank/DDBJ databases">
        <authorList>
            <person name="Kim M.K."/>
        </authorList>
    </citation>
    <scope>NUCLEOTIDE SEQUENCE [LARGE SCALE GENOMIC DNA]</scope>
    <source>
        <strain evidence="1 2">BT683</strain>
    </source>
</reference>
<sequence>MEMPLFIRRLEQAKAWTDLLTKDFDYVNGWYGTVLRQTNPLVEGKPLFTIDGDYTTWNVNPYELDYFQQALGTVSSQREATLGASVPVLKGLAEHGRILCFSTGVTTHDGAAIIDSQCFVDESDVPPIDTWFYLQDDFRTALHPELYCWIPKGFEPVMQAAIDVEMMGSYAWLDERAPVFYAKLMAALQVEHLLPTALKD</sequence>
<accession>A0ABS0IIC0</accession>
<evidence type="ECO:0000313" key="1">
    <source>
        <dbReference type="EMBL" id="MBF9238086.1"/>
    </source>
</evidence>
<name>A0ABS0IIC0_9BACT</name>
<dbReference type="EMBL" id="JADQDQ010000004">
    <property type="protein sequence ID" value="MBF9238086.1"/>
    <property type="molecule type" value="Genomic_DNA"/>
</dbReference>
<dbReference type="RefSeq" id="WP_196282451.1">
    <property type="nucleotide sequence ID" value="NZ_JADQDQ010000004.1"/>
</dbReference>
<evidence type="ECO:0000313" key="2">
    <source>
        <dbReference type="Proteomes" id="UP000597617"/>
    </source>
</evidence>
<protein>
    <submittedName>
        <fullName evidence="1">Uncharacterized protein</fullName>
    </submittedName>
</protein>